<dbReference type="InterPro" id="IPR039471">
    <property type="entry name" value="CXorf65-like"/>
</dbReference>
<name>A0ABC9XHN2_GRUJA</name>
<keyword evidence="3" id="KW-1185">Reference proteome</keyword>
<organism evidence="2 3">
    <name type="scientific">Grus japonensis</name>
    <name type="common">Japanese crane</name>
    <name type="synonym">Red-crowned crane</name>
    <dbReference type="NCBI Taxonomy" id="30415"/>
    <lineage>
        <taxon>Eukaryota</taxon>
        <taxon>Metazoa</taxon>
        <taxon>Chordata</taxon>
        <taxon>Craniata</taxon>
        <taxon>Vertebrata</taxon>
        <taxon>Euteleostomi</taxon>
        <taxon>Archelosauria</taxon>
        <taxon>Archosauria</taxon>
        <taxon>Dinosauria</taxon>
        <taxon>Saurischia</taxon>
        <taxon>Theropoda</taxon>
        <taxon>Coelurosauria</taxon>
        <taxon>Aves</taxon>
        <taxon>Neognathae</taxon>
        <taxon>Neoaves</taxon>
        <taxon>Gruiformes</taxon>
        <taxon>Gruidae</taxon>
        <taxon>Grus</taxon>
    </lineage>
</organism>
<dbReference type="Proteomes" id="UP001623348">
    <property type="component" value="Unassembled WGS sequence"/>
</dbReference>
<dbReference type="Pfam" id="PF15874">
    <property type="entry name" value="Il2rg"/>
    <property type="match status" value="1"/>
</dbReference>
<sequence length="172" mass="19794">MVNLQCRVLILMAHLKKKCQCRPEDCIDLLDEMGALMNLSKVENPACEFTSKYLQERERYILIRVVRGESSEATCYESLLENLGKHYPDLRFTLPHWMPRFDKPHKNSTTARHKQQPPASRDIQSLHSSSSSTTTSTQTQWTEDSTHLLQVVLMALLNSFTTHTKISLVFIS</sequence>
<comment type="caution">
    <text evidence="2">The sequence shown here is derived from an EMBL/GenBank/DDBJ whole genome shotgun (WGS) entry which is preliminary data.</text>
</comment>
<reference evidence="2 3" key="1">
    <citation type="submission" date="2024-06" db="EMBL/GenBank/DDBJ databases">
        <title>The draft genome of Grus japonensis, version 3.</title>
        <authorList>
            <person name="Nabeshima K."/>
            <person name="Suzuki S."/>
            <person name="Onuma M."/>
        </authorList>
    </citation>
    <scope>NUCLEOTIDE SEQUENCE [LARGE SCALE GENOMIC DNA]</scope>
    <source>
        <strain evidence="2 3">451A</strain>
    </source>
</reference>
<feature type="region of interest" description="Disordered" evidence="1">
    <location>
        <begin position="103"/>
        <end position="140"/>
    </location>
</feature>
<evidence type="ECO:0000313" key="2">
    <source>
        <dbReference type="EMBL" id="GAB0196892.1"/>
    </source>
</evidence>
<accession>A0ABC9XHN2</accession>
<proteinExistence type="predicted"/>
<dbReference type="PANTHER" id="PTHR33887">
    <property type="entry name" value="PB1 DOMAIN-CONTAINING PROTEIN"/>
    <property type="match status" value="1"/>
</dbReference>
<protein>
    <submittedName>
        <fullName evidence="2">Uncharacterized protein</fullName>
    </submittedName>
</protein>
<dbReference type="EMBL" id="BAAFJT010000016">
    <property type="protein sequence ID" value="GAB0196892.1"/>
    <property type="molecule type" value="Genomic_DNA"/>
</dbReference>
<evidence type="ECO:0000256" key="1">
    <source>
        <dbReference type="SAM" id="MobiDB-lite"/>
    </source>
</evidence>
<feature type="compositionally biased region" description="Low complexity" evidence="1">
    <location>
        <begin position="128"/>
        <end position="140"/>
    </location>
</feature>
<dbReference type="AlphaFoldDB" id="A0ABC9XHN2"/>
<dbReference type="PANTHER" id="PTHR33887:SF6">
    <property type="entry name" value="CIDE-N DOMAIN-CONTAINING PROTEIN"/>
    <property type="match status" value="1"/>
</dbReference>
<evidence type="ECO:0000313" key="3">
    <source>
        <dbReference type="Proteomes" id="UP001623348"/>
    </source>
</evidence>
<gene>
    <name evidence="2" type="ORF">GRJ2_002154500</name>
</gene>